<keyword evidence="2" id="KW-1185">Reference proteome</keyword>
<proteinExistence type="predicted"/>
<accession>A0ACB8TN23</accession>
<evidence type="ECO:0000313" key="1">
    <source>
        <dbReference type="EMBL" id="KAI0083378.1"/>
    </source>
</evidence>
<dbReference type="Proteomes" id="UP001055072">
    <property type="component" value="Unassembled WGS sequence"/>
</dbReference>
<comment type="caution">
    <text evidence="1">The sequence shown here is derived from an EMBL/GenBank/DDBJ whole genome shotgun (WGS) entry which is preliminary data.</text>
</comment>
<gene>
    <name evidence="1" type="ORF">BDY19DRAFT_910632</name>
</gene>
<reference evidence="1" key="1">
    <citation type="journal article" date="2021" name="Environ. Microbiol.">
        <title>Gene family expansions and transcriptome signatures uncover fungal adaptations to wood decay.</title>
        <authorList>
            <person name="Hage H."/>
            <person name="Miyauchi S."/>
            <person name="Viragh M."/>
            <person name="Drula E."/>
            <person name="Min B."/>
            <person name="Chaduli D."/>
            <person name="Navarro D."/>
            <person name="Favel A."/>
            <person name="Norest M."/>
            <person name="Lesage-Meessen L."/>
            <person name="Balint B."/>
            <person name="Merenyi Z."/>
            <person name="de Eugenio L."/>
            <person name="Morin E."/>
            <person name="Martinez A.T."/>
            <person name="Baldrian P."/>
            <person name="Stursova M."/>
            <person name="Martinez M.J."/>
            <person name="Novotny C."/>
            <person name="Magnuson J.K."/>
            <person name="Spatafora J.W."/>
            <person name="Maurice S."/>
            <person name="Pangilinan J."/>
            <person name="Andreopoulos W."/>
            <person name="LaButti K."/>
            <person name="Hundley H."/>
            <person name="Na H."/>
            <person name="Kuo A."/>
            <person name="Barry K."/>
            <person name="Lipzen A."/>
            <person name="Henrissat B."/>
            <person name="Riley R."/>
            <person name="Ahrendt S."/>
            <person name="Nagy L.G."/>
            <person name="Grigoriev I.V."/>
            <person name="Martin F."/>
            <person name="Rosso M.N."/>
        </authorList>
    </citation>
    <scope>NUCLEOTIDE SEQUENCE</scope>
    <source>
        <strain evidence="1">CBS 384.51</strain>
    </source>
</reference>
<protein>
    <submittedName>
        <fullName evidence="1">Uncharacterized protein</fullName>
    </submittedName>
</protein>
<organism evidence="1 2">
    <name type="scientific">Irpex rosettiformis</name>
    <dbReference type="NCBI Taxonomy" id="378272"/>
    <lineage>
        <taxon>Eukaryota</taxon>
        <taxon>Fungi</taxon>
        <taxon>Dikarya</taxon>
        <taxon>Basidiomycota</taxon>
        <taxon>Agaricomycotina</taxon>
        <taxon>Agaricomycetes</taxon>
        <taxon>Polyporales</taxon>
        <taxon>Irpicaceae</taxon>
        <taxon>Irpex</taxon>
    </lineage>
</organism>
<dbReference type="EMBL" id="MU274969">
    <property type="protein sequence ID" value="KAI0083378.1"/>
    <property type="molecule type" value="Genomic_DNA"/>
</dbReference>
<name>A0ACB8TN23_9APHY</name>
<evidence type="ECO:0000313" key="2">
    <source>
        <dbReference type="Proteomes" id="UP001055072"/>
    </source>
</evidence>
<sequence length="250" mass="28431">MIVTSDRNSKDKVNTHSQTLDQPSDITIKKESSEIILSLQRKRKRVPEHHLDEDEDDNQAPDEAPVDTADPRASEVIDQVQAAQASLERPQYRKYVDEDMRELCITENCRREVTMRAFNSPPPMLEMTVPCCDNCLLSKGDNRDNPLTLSEFDETLTAIIGLLDDRLVKKPPTRASQLPQASSVKKRVKGRLNNVKEALENLRSKFWKENYGDTMLTMTTILPDSILSTLASESKIVTMADLDLKWDLPY</sequence>